<dbReference type="SMR" id="A0A3B6PJ07"/>
<dbReference type="PaxDb" id="4565-Traes_6BS_8F1EC63B9.1"/>
<dbReference type="AlphaFoldDB" id="A0A3B6PJ07"/>
<feature type="domain" description="K-box" evidence="7">
    <location>
        <begin position="85"/>
        <end position="175"/>
    </location>
</feature>
<dbReference type="PROSITE" id="PS50066">
    <property type="entry name" value="MADS_BOX_2"/>
    <property type="match status" value="1"/>
</dbReference>
<evidence type="ECO:0000313" key="8">
    <source>
        <dbReference type="EnsemblPlants" id="TraesCS6B02G159400.1"/>
    </source>
</evidence>
<accession>A0A3B6PJ07</accession>
<dbReference type="GO" id="GO:0045944">
    <property type="term" value="P:positive regulation of transcription by RNA polymerase II"/>
    <property type="evidence" value="ECO:0007669"/>
    <property type="project" value="InterPro"/>
</dbReference>
<dbReference type="Gramene" id="TraesCS6B03G0403200.1">
    <property type="protein sequence ID" value="TraesCS6B03G0403200.1.CDS"/>
    <property type="gene ID" value="TraesCS6B03G0403200"/>
</dbReference>
<dbReference type="GO" id="GO:0046983">
    <property type="term" value="F:protein dimerization activity"/>
    <property type="evidence" value="ECO:0007669"/>
    <property type="project" value="InterPro"/>
</dbReference>
<dbReference type="Gramene" id="TraesCLE_scaffold_041360_01G000100.1">
    <property type="protein sequence ID" value="TraesCLE_scaffold_041360_01G000100.1"/>
    <property type="gene ID" value="TraesCLE_scaffold_041360_01G000100"/>
</dbReference>
<evidence type="ECO:0000256" key="5">
    <source>
        <dbReference type="ARBA" id="ARBA00023242"/>
    </source>
</evidence>
<evidence type="ECO:0000256" key="1">
    <source>
        <dbReference type="ARBA" id="ARBA00004123"/>
    </source>
</evidence>
<proteinExistence type="predicted"/>
<dbReference type="Gramene" id="TraesNOR6B03G03518040.1">
    <property type="protein sequence ID" value="TraesNOR6B03G03518040.1"/>
    <property type="gene ID" value="TraesNOR6B03G03518040"/>
</dbReference>
<keyword evidence="3" id="KW-0238">DNA-binding</keyword>
<dbReference type="InterPro" id="IPR033896">
    <property type="entry name" value="MEF2-like_N"/>
</dbReference>
<dbReference type="Gramene" id="TraesCS6B02G159400.1">
    <property type="protein sequence ID" value="TraesCS6B02G159400.1"/>
    <property type="gene ID" value="TraesCS6B02G159400"/>
</dbReference>
<evidence type="ECO:0000256" key="2">
    <source>
        <dbReference type="ARBA" id="ARBA00023015"/>
    </source>
</evidence>
<dbReference type="Pfam" id="PF00319">
    <property type="entry name" value="SRF-TF"/>
    <property type="match status" value="1"/>
</dbReference>
<keyword evidence="5" id="KW-0539">Nucleus</keyword>
<dbReference type="SUPFAM" id="SSF55455">
    <property type="entry name" value="SRF-like"/>
    <property type="match status" value="1"/>
</dbReference>
<dbReference type="EnsemblPlants" id="TraesCS6B02G159400.1">
    <property type="protein sequence ID" value="TraesCS6B02G159400.1"/>
    <property type="gene ID" value="TraesCS6B02G159400"/>
</dbReference>
<dbReference type="InterPro" id="IPR002487">
    <property type="entry name" value="TF_Kbox"/>
</dbReference>
<dbReference type="RefSeq" id="XP_044409195.1">
    <property type="nucleotide sequence ID" value="XM_044553260.1"/>
</dbReference>
<dbReference type="GO" id="GO:0005634">
    <property type="term" value="C:nucleus"/>
    <property type="evidence" value="ECO:0007669"/>
    <property type="project" value="UniProtKB-SubCell"/>
</dbReference>
<reference evidence="8" key="1">
    <citation type="submission" date="2018-08" db="EMBL/GenBank/DDBJ databases">
        <authorList>
            <person name="Rossello M."/>
        </authorList>
    </citation>
    <scope>NUCLEOTIDE SEQUENCE [LARGE SCALE GENOMIC DNA]</scope>
    <source>
        <strain evidence="8">cv. Chinese Spring</strain>
    </source>
</reference>
<keyword evidence="4" id="KW-0804">Transcription</keyword>
<dbReference type="STRING" id="4565.A0A3B6PJ07"/>
<reference evidence="8" key="2">
    <citation type="submission" date="2018-10" db="UniProtKB">
        <authorList>
            <consortium name="EnsemblPlants"/>
        </authorList>
    </citation>
    <scope>IDENTIFICATION</scope>
</reference>
<dbReference type="Pfam" id="PF01486">
    <property type="entry name" value="K-box"/>
    <property type="match status" value="1"/>
</dbReference>
<gene>
    <name evidence="8" type="primary">LOC123133868</name>
</gene>
<dbReference type="GO" id="GO:0006357">
    <property type="term" value="P:regulation of transcription by RNA polymerase II"/>
    <property type="evidence" value="ECO:0000318"/>
    <property type="project" value="GO_Central"/>
</dbReference>
<evidence type="ECO:0000259" key="7">
    <source>
        <dbReference type="PROSITE" id="PS51297"/>
    </source>
</evidence>
<organism evidence="8">
    <name type="scientific">Triticum aestivum</name>
    <name type="common">Wheat</name>
    <dbReference type="NCBI Taxonomy" id="4565"/>
    <lineage>
        <taxon>Eukaryota</taxon>
        <taxon>Viridiplantae</taxon>
        <taxon>Streptophyta</taxon>
        <taxon>Embryophyta</taxon>
        <taxon>Tracheophyta</taxon>
        <taxon>Spermatophyta</taxon>
        <taxon>Magnoliopsida</taxon>
        <taxon>Liliopsida</taxon>
        <taxon>Poales</taxon>
        <taxon>Poaceae</taxon>
        <taxon>BOP clade</taxon>
        <taxon>Pooideae</taxon>
        <taxon>Triticodae</taxon>
        <taxon>Triticeae</taxon>
        <taxon>Triticinae</taxon>
        <taxon>Triticum</taxon>
    </lineage>
</organism>
<evidence type="ECO:0000313" key="9">
    <source>
        <dbReference type="Proteomes" id="UP000019116"/>
    </source>
</evidence>
<protein>
    <recommendedName>
        <fullName evidence="10">MADS-box transcription factor</fullName>
    </recommendedName>
</protein>
<dbReference type="PANTHER" id="PTHR48019">
    <property type="entry name" value="SERUM RESPONSE FACTOR HOMOLOG"/>
    <property type="match status" value="1"/>
</dbReference>
<comment type="subcellular location">
    <subcellularLocation>
        <location evidence="1">Nucleus</location>
    </subcellularLocation>
</comment>
<evidence type="ECO:0000259" key="6">
    <source>
        <dbReference type="PROSITE" id="PS50066"/>
    </source>
</evidence>
<keyword evidence="9" id="KW-1185">Reference proteome</keyword>
<dbReference type="Gene3D" id="3.40.1810.10">
    <property type="entry name" value="Transcription factor, MADS-box"/>
    <property type="match status" value="1"/>
</dbReference>
<dbReference type="GO" id="GO:0000978">
    <property type="term" value="F:RNA polymerase II cis-regulatory region sequence-specific DNA binding"/>
    <property type="evidence" value="ECO:0000318"/>
    <property type="project" value="GO_Central"/>
</dbReference>
<dbReference type="CDD" id="cd00265">
    <property type="entry name" value="MADS_MEF2_like"/>
    <property type="match status" value="1"/>
</dbReference>
<dbReference type="GO" id="GO:0000981">
    <property type="term" value="F:DNA-binding transcription factor activity, RNA polymerase II-specific"/>
    <property type="evidence" value="ECO:0000318"/>
    <property type="project" value="GO_Central"/>
</dbReference>
<dbReference type="GeneID" id="123133868"/>
<keyword evidence="2" id="KW-0805">Transcription regulation</keyword>
<feature type="domain" description="MADS-box" evidence="6">
    <location>
        <begin position="5"/>
        <end position="62"/>
    </location>
</feature>
<evidence type="ECO:0000256" key="4">
    <source>
        <dbReference type="ARBA" id="ARBA00023163"/>
    </source>
</evidence>
<dbReference type="InterPro" id="IPR050142">
    <property type="entry name" value="MADS-box/MEF2_TF"/>
</dbReference>
<evidence type="ECO:0000256" key="3">
    <source>
        <dbReference type="ARBA" id="ARBA00023125"/>
    </source>
</evidence>
<dbReference type="Proteomes" id="UP000019116">
    <property type="component" value="Chromosome 6B"/>
</dbReference>
<evidence type="ECO:0008006" key="10">
    <source>
        <dbReference type="Google" id="ProtNLM"/>
    </source>
</evidence>
<dbReference type="SMART" id="SM00432">
    <property type="entry name" value="MADS"/>
    <property type="match status" value="1"/>
</dbReference>
<name>A0A3B6PJ07_WHEAT</name>
<dbReference type="InterPro" id="IPR002100">
    <property type="entry name" value="TF_MADSbox"/>
</dbReference>
<dbReference type="OrthoDB" id="1898716at2759"/>
<dbReference type="InterPro" id="IPR036879">
    <property type="entry name" value="TF_MADSbox_sf"/>
</dbReference>
<dbReference type="PROSITE" id="PS51297">
    <property type="entry name" value="K_BOX"/>
    <property type="match status" value="1"/>
</dbReference>
<dbReference type="PRINTS" id="PR00404">
    <property type="entry name" value="MADSDOMAIN"/>
</dbReference>
<dbReference type="OMA" id="HEYITPG"/>
<sequence>MGRLGKFEIKRIDDATSRQVCYSKRRSGIMKKARELAVLCDAQVAVIVLSSSGKHHHFCSDGADIKGVFDRYQQATGTSLWTEQYENMQRTLSQLKDINRNLRTEIRQRMGEDLDALEFQELRGLEQNVGAALEVVRQRKYHVITRQTETYKKKVKHSEEVYKKLKQELSMREDPAFGFMDNPVMGGWDGVAAVEMGGDGSEADMYAFHAVSSQLDLHGMAYGSSHCPLFG</sequence>